<proteinExistence type="predicted"/>
<organism evidence="9 10">
    <name type="scientific">Micractinium conductrix</name>
    <dbReference type="NCBI Taxonomy" id="554055"/>
    <lineage>
        <taxon>Eukaryota</taxon>
        <taxon>Viridiplantae</taxon>
        <taxon>Chlorophyta</taxon>
        <taxon>core chlorophytes</taxon>
        <taxon>Trebouxiophyceae</taxon>
        <taxon>Chlorellales</taxon>
        <taxon>Chlorellaceae</taxon>
        <taxon>Chlorella clade</taxon>
        <taxon>Micractinium</taxon>
    </lineage>
</organism>
<evidence type="ECO:0000313" key="9">
    <source>
        <dbReference type="EMBL" id="PSC73660.1"/>
    </source>
</evidence>
<feature type="transmembrane region" description="Helical" evidence="7">
    <location>
        <begin position="242"/>
        <end position="262"/>
    </location>
</feature>
<dbReference type="CDD" id="cd06186">
    <property type="entry name" value="NOX_Duox_like_FAD_NADP"/>
    <property type="match status" value="1"/>
</dbReference>
<keyword evidence="10" id="KW-1185">Reference proteome</keyword>
<dbReference type="GO" id="GO:0005886">
    <property type="term" value="C:plasma membrane"/>
    <property type="evidence" value="ECO:0007669"/>
    <property type="project" value="TreeGrafter"/>
</dbReference>
<dbReference type="OrthoDB" id="167398at2759"/>
<dbReference type="InterPro" id="IPR017927">
    <property type="entry name" value="FAD-bd_FR_type"/>
</dbReference>
<dbReference type="InterPro" id="IPR039261">
    <property type="entry name" value="FNR_nucleotide-bd"/>
</dbReference>
<dbReference type="SUPFAM" id="SSF52343">
    <property type="entry name" value="Ferredoxin reductase-like, C-terminal NADP-linked domain"/>
    <property type="match status" value="1"/>
</dbReference>
<evidence type="ECO:0000256" key="6">
    <source>
        <dbReference type="SAM" id="MobiDB-lite"/>
    </source>
</evidence>
<comment type="subcellular location">
    <subcellularLocation>
        <location evidence="1">Membrane</location>
        <topology evidence="1">Multi-pass membrane protein</topology>
    </subcellularLocation>
</comment>
<feature type="transmembrane region" description="Helical" evidence="7">
    <location>
        <begin position="269"/>
        <end position="290"/>
    </location>
</feature>
<evidence type="ECO:0000256" key="5">
    <source>
        <dbReference type="ARBA" id="ARBA00023136"/>
    </source>
</evidence>
<dbReference type="Gene3D" id="3.40.50.80">
    <property type="entry name" value="Nucleotide-binding domain of ferredoxin-NADP reductase (FNR) module"/>
    <property type="match status" value="1"/>
</dbReference>
<dbReference type="Proteomes" id="UP000239649">
    <property type="component" value="Unassembled WGS sequence"/>
</dbReference>
<feature type="transmembrane region" description="Helical" evidence="7">
    <location>
        <begin position="202"/>
        <end position="222"/>
    </location>
</feature>
<evidence type="ECO:0000256" key="1">
    <source>
        <dbReference type="ARBA" id="ARBA00004141"/>
    </source>
</evidence>
<feature type="region of interest" description="Disordered" evidence="6">
    <location>
        <begin position="524"/>
        <end position="555"/>
    </location>
</feature>
<gene>
    <name evidence="9" type="ORF">C2E20_2888</name>
</gene>
<keyword evidence="2 7" id="KW-0812">Transmembrane</keyword>
<evidence type="ECO:0000259" key="8">
    <source>
        <dbReference type="PROSITE" id="PS51384"/>
    </source>
</evidence>
<evidence type="ECO:0000256" key="4">
    <source>
        <dbReference type="ARBA" id="ARBA00023002"/>
    </source>
</evidence>
<evidence type="ECO:0000313" key="10">
    <source>
        <dbReference type="Proteomes" id="UP000239649"/>
    </source>
</evidence>
<dbReference type="InterPro" id="IPR013130">
    <property type="entry name" value="Fe3_Rdtase_TM_dom"/>
</dbReference>
<accession>A0A2P6VHV5</accession>
<dbReference type="InterPro" id="IPR050369">
    <property type="entry name" value="RBOH/FRE"/>
</dbReference>
<name>A0A2P6VHV5_9CHLO</name>
<dbReference type="PANTHER" id="PTHR11972:SF69">
    <property type="entry name" value="FERRIC REDUCTION OXIDASE 6-RELATED"/>
    <property type="match status" value="1"/>
</dbReference>
<feature type="domain" description="FAD-binding FR-type" evidence="8">
    <location>
        <begin position="307"/>
        <end position="413"/>
    </location>
</feature>
<dbReference type="EMBL" id="LHPF02000006">
    <property type="protein sequence ID" value="PSC73660.1"/>
    <property type="molecule type" value="Genomic_DNA"/>
</dbReference>
<feature type="transmembrane region" description="Helical" evidence="7">
    <location>
        <begin position="172"/>
        <end position="190"/>
    </location>
</feature>
<dbReference type="SFLD" id="SFLDG01168">
    <property type="entry name" value="Ferric_reductase_subgroup_(FRE"/>
    <property type="match status" value="1"/>
</dbReference>
<dbReference type="PROSITE" id="PS51384">
    <property type="entry name" value="FAD_FR"/>
    <property type="match status" value="1"/>
</dbReference>
<keyword evidence="3 7" id="KW-1133">Transmembrane helix</keyword>
<reference evidence="9 10" key="1">
    <citation type="journal article" date="2018" name="Plant J.">
        <title>Genome sequences of Chlorella sorokiniana UTEX 1602 and Micractinium conductrix SAG 241.80: implications to maltose excretion by a green alga.</title>
        <authorList>
            <person name="Arriola M.B."/>
            <person name="Velmurugan N."/>
            <person name="Zhang Y."/>
            <person name="Plunkett M.H."/>
            <person name="Hondzo H."/>
            <person name="Barney B.M."/>
        </authorList>
    </citation>
    <scope>NUCLEOTIDE SEQUENCE [LARGE SCALE GENOMIC DNA]</scope>
    <source>
        <strain evidence="9 10">SAG 241.80</strain>
    </source>
</reference>
<dbReference type="Pfam" id="PF01794">
    <property type="entry name" value="Ferric_reduct"/>
    <property type="match status" value="1"/>
</dbReference>
<evidence type="ECO:0000256" key="3">
    <source>
        <dbReference type="ARBA" id="ARBA00022989"/>
    </source>
</evidence>
<feature type="transmembrane region" description="Helical" evidence="7">
    <location>
        <begin position="583"/>
        <end position="607"/>
    </location>
</feature>
<dbReference type="STRING" id="554055.A0A2P6VHV5"/>
<sequence>MLRGAAAAARGGLLCTIAACAGAFASWLIIAVTPTVRGSTAIKEGLKLSSLSGSTVLYLLLVWLPLLLATLATLALRCLGRDPPTQRARVTRLVQVKRVLATQLPPRAFLAYWCGGLSVGEGLGVLAWFGLNGWWLGQLLRRSLANQGEPMAWTEQLDKVAEAFGKILSPNLMLLFLPVPHCSFITQLCGVSRNSLIRYHRWLGHGTLWVLNLHALSYYLFWGVTHSFWVEFTAWEGKVCNLAGSLGYFSAMALWVSSLSFVRRRMYQLFFRFHIACFLGFFFFALVHYAPCWQMFAPGLLLYGVDVALRCGQLANVTPVAAAAVDEATGIATIQLKADKSLQHRPLSEVWVLVPEISRWAWHPFTVASGGGPYLTLHVKRYGDWTKSLLEGLRQRSITAVRVSGPHGASEEIPGYQLSPPDSWRRYDRLVMIGGGVGITGLLSVLRRMAAERAADAPKGLPSRVVCVWTARKAGEFGILDAALVQAATAPGGLLDLRLHLTAAANAAASSDVELQPADSGAVKLDKSDSFESGVPSQGSRQGSFKDSDASSTPEGEALLPARAVGAAPFCWSMLRPVQPRSFGVAHLAAVNALTFLGAFCGVVLAASYSTQVSQWRGGVVYAVLAPAVALGLAFPAVFPLRYWRARKAAASGGKVTQAESVRPYGRSAALQDSACRVGEACVSVGDTSLRFEQGRPDVTALLCAAGQEAGAGGVVGVYAAGPRPLMTAVHLAVSALNGSGKAEAHLELHREAVEL</sequence>
<feature type="transmembrane region" description="Helical" evidence="7">
    <location>
        <begin position="12"/>
        <end position="36"/>
    </location>
</feature>
<evidence type="ECO:0000256" key="2">
    <source>
        <dbReference type="ARBA" id="ARBA00022692"/>
    </source>
</evidence>
<dbReference type="SFLD" id="SFLDS00052">
    <property type="entry name" value="Ferric_Reductase_Domain"/>
    <property type="match status" value="1"/>
</dbReference>
<dbReference type="Pfam" id="PF08022">
    <property type="entry name" value="FAD_binding_8"/>
    <property type="match status" value="1"/>
</dbReference>
<feature type="transmembrane region" description="Helical" evidence="7">
    <location>
        <begin position="110"/>
        <end position="131"/>
    </location>
</feature>
<dbReference type="GO" id="GO:0016491">
    <property type="term" value="F:oxidoreductase activity"/>
    <property type="evidence" value="ECO:0007669"/>
    <property type="project" value="UniProtKB-KW"/>
</dbReference>
<dbReference type="InterPro" id="IPR013112">
    <property type="entry name" value="FAD-bd_8"/>
</dbReference>
<dbReference type="PANTHER" id="PTHR11972">
    <property type="entry name" value="NADPH OXIDASE"/>
    <property type="match status" value="1"/>
</dbReference>
<feature type="transmembrane region" description="Helical" evidence="7">
    <location>
        <begin position="56"/>
        <end position="79"/>
    </location>
</feature>
<feature type="transmembrane region" description="Helical" evidence="7">
    <location>
        <begin position="619"/>
        <end position="639"/>
    </location>
</feature>
<protein>
    <submittedName>
        <fullName evidence="9">Superoxide-generating NADPH oxidase heavy chain subunit B</fullName>
    </submittedName>
</protein>
<keyword evidence="4" id="KW-0560">Oxidoreductase</keyword>
<evidence type="ECO:0000256" key="7">
    <source>
        <dbReference type="SAM" id="Phobius"/>
    </source>
</evidence>
<comment type="caution">
    <text evidence="9">The sequence shown here is derived from an EMBL/GenBank/DDBJ whole genome shotgun (WGS) entry which is preliminary data.</text>
</comment>
<keyword evidence="5 7" id="KW-0472">Membrane</keyword>
<dbReference type="AlphaFoldDB" id="A0A2P6VHV5"/>